<feature type="transmembrane region" description="Helical" evidence="7">
    <location>
        <begin position="385"/>
        <end position="404"/>
    </location>
</feature>
<evidence type="ECO:0000313" key="11">
    <source>
        <dbReference type="Proteomes" id="UP000286715"/>
    </source>
</evidence>
<dbReference type="Pfam" id="PF12704">
    <property type="entry name" value="MacB_PCD"/>
    <property type="match status" value="1"/>
</dbReference>
<reference evidence="10 11" key="1">
    <citation type="submission" date="2018-11" db="EMBL/GenBank/DDBJ databases">
        <title>Schleiferia aggregans sp. nov., a moderately thermophilic heterotrophic bacterium isolated from microbial mats at a terrestrial hot spring.</title>
        <authorList>
            <person name="Iino T."/>
            <person name="Ohkuma M."/>
            <person name="Haruta S."/>
        </authorList>
    </citation>
    <scope>NUCLEOTIDE SEQUENCE [LARGE SCALE GENOMIC DNA]</scope>
    <source>
        <strain evidence="10 11">LA</strain>
    </source>
</reference>
<keyword evidence="5 7" id="KW-0472">Membrane</keyword>
<feature type="domain" description="MacB-like periplasmic core" evidence="9">
    <location>
        <begin position="31"/>
        <end position="258"/>
    </location>
</feature>
<feature type="domain" description="ABC3 transporter permease C-terminal" evidence="8">
    <location>
        <begin position="298"/>
        <end position="412"/>
    </location>
</feature>
<evidence type="ECO:0000256" key="4">
    <source>
        <dbReference type="ARBA" id="ARBA00022989"/>
    </source>
</evidence>
<dbReference type="InterPro" id="IPR025857">
    <property type="entry name" value="MacB_PCD"/>
</dbReference>
<proteinExistence type="inferred from homology"/>
<dbReference type="AlphaFoldDB" id="A0A401XIY5"/>
<evidence type="ECO:0000256" key="3">
    <source>
        <dbReference type="ARBA" id="ARBA00022692"/>
    </source>
</evidence>
<name>A0A401XIY5_9FLAO</name>
<dbReference type="PANTHER" id="PTHR30572">
    <property type="entry name" value="MEMBRANE COMPONENT OF TRANSPORTER-RELATED"/>
    <property type="match status" value="1"/>
</dbReference>
<sequence>MKLNKLLAELPLLLESIQTGIRSLSVNKFRTLLSLLGITVGIYSIITVFAMVDSLERNIRDSVQQLGNNVVYIQKWPWGGGGEYPWWKYLNRPEPRYEDFEKLSRLVRNYDKMVYAFGLTATAKAYGNQVEGASVLFTSHDYLALWNHKIWQGRFFTEQESRSGAPVCVLGYDVAEGLFPQMNAVGQRIQLKGKKLTVIGVFEKTGKSLVGNDNDQNIVIPVNFGRKFVNENAINGSFIMVRAPENVTLTEFKDELRQNMRAIRRLKPKAEDNFALNEISLISSSLDQIFRIVTIAGIFIGGFSILVGGFGIANIMFVSVKERTSEIGIRKALGAPRRFILGQFLTESVALCVVGGLIGLVLVFATLLIVTGALEFPFYLSAKNIVQGVVISVAIGLISGYAPARSASQLDPVEAIRQGN</sequence>
<dbReference type="RefSeq" id="WP_245966081.1">
    <property type="nucleotide sequence ID" value="NZ_BHZE01000003.1"/>
</dbReference>
<keyword evidence="4 7" id="KW-1133">Transmembrane helix</keyword>
<dbReference type="InterPro" id="IPR050250">
    <property type="entry name" value="Macrolide_Exporter_MacB"/>
</dbReference>
<protein>
    <submittedName>
        <fullName evidence="10">ABC transporter permease</fullName>
    </submittedName>
</protein>
<accession>A0A401XIY5</accession>
<dbReference type="PANTHER" id="PTHR30572:SF4">
    <property type="entry name" value="ABC TRANSPORTER PERMEASE YTRF"/>
    <property type="match status" value="1"/>
</dbReference>
<comment type="subcellular location">
    <subcellularLocation>
        <location evidence="1">Cell membrane</location>
        <topology evidence="1">Multi-pass membrane protein</topology>
    </subcellularLocation>
</comment>
<evidence type="ECO:0000256" key="6">
    <source>
        <dbReference type="ARBA" id="ARBA00038076"/>
    </source>
</evidence>
<dbReference type="GO" id="GO:0022857">
    <property type="term" value="F:transmembrane transporter activity"/>
    <property type="evidence" value="ECO:0007669"/>
    <property type="project" value="TreeGrafter"/>
</dbReference>
<evidence type="ECO:0000256" key="7">
    <source>
        <dbReference type="SAM" id="Phobius"/>
    </source>
</evidence>
<gene>
    <name evidence="10" type="ORF">JCM31826_04520</name>
</gene>
<comment type="caution">
    <text evidence="10">The sequence shown here is derived from an EMBL/GenBank/DDBJ whole genome shotgun (WGS) entry which is preliminary data.</text>
</comment>
<dbReference type="InterPro" id="IPR003838">
    <property type="entry name" value="ABC3_permease_C"/>
</dbReference>
<evidence type="ECO:0000259" key="9">
    <source>
        <dbReference type="Pfam" id="PF12704"/>
    </source>
</evidence>
<feature type="transmembrane region" description="Helical" evidence="7">
    <location>
        <begin position="339"/>
        <end position="365"/>
    </location>
</feature>
<dbReference type="GO" id="GO:0005886">
    <property type="term" value="C:plasma membrane"/>
    <property type="evidence" value="ECO:0007669"/>
    <property type="project" value="UniProtKB-SubCell"/>
</dbReference>
<comment type="similarity">
    <text evidence="6">Belongs to the ABC-4 integral membrane protein family.</text>
</comment>
<evidence type="ECO:0000256" key="1">
    <source>
        <dbReference type="ARBA" id="ARBA00004651"/>
    </source>
</evidence>
<feature type="transmembrane region" description="Helical" evidence="7">
    <location>
        <begin position="32"/>
        <end position="52"/>
    </location>
</feature>
<dbReference type="EMBL" id="BHZE01000003">
    <property type="protein sequence ID" value="GCD76970.1"/>
    <property type="molecule type" value="Genomic_DNA"/>
</dbReference>
<keyword evidence="2" id="KW-1003">Cell membrane</keyword>
<dbReference type="Pfam" id="PF02687">
    <property type="entry name" value="FtsX"/>
    <property type="match status" value="1"/>
</dbReference>
<evidence type="ECO:0000256" key="2">
    <source>
        <dbReference type="ARBA" id="ARBA00022475"/>
    </source>
</evidence>
<feature type="transmembrane region" description="Helical" evidence="7">
    <location>
        <begin position="289"/>
        <end position="318"/>
    </location>
</feature>
<evidence type="ECO:0000259" key="8">
    <source>
        <dbReference type="Pfam" id="PF02687"/>
    </source>
</evidence>
<dbReference type="Proteomes" id="UP000286715">
    <property type="component" value="Unassembled WGS sequence"/>
</dbReference>
<keyword evidence="11" id="KW-1185">Reference proteome</keyword>
<evidence type="ECO:0000313" key="10">
    <source>
        <dbReference type="EMBL" id="GCD76970.1"/>
    </source>
</evidence>
<organism evidence="10 11">
    <name type="scientific">Thermaurantimonas aggregans</name>
    <dbReference type="NCBI Taxonomy" id="2173829"/>
    <lineage>
        <taxon>Bacteria</taxon>
        <taxon>Pseudomonadati</taxon>
        <taxon>Bacteroidota</taxon>
        <taxon>Flavobacteriia</taxon>
        <taxon>Flavobacteriales</taxon>
        <taxon>Schleiferiaceae</taxon>
        <taxon>Thermaurantimonas</taxon>
    </lineage>
</organism>
<evidence type="ECO:0000256" key="5">
    <source>
        <dbReference type="ARBA" id="ARBA00023136"/>
    </source>
</evidence>
<keyword evidence="3 7" id="KW-0812">Transmembrane</keyword>